<dbReference type="PROSITE" id="PS51186">
    <property type="entry name" value="GNAT"/>
    <property type="match status" value="1"/>
</dbReference>
<dbReference type="InterPro" id="IPR016181">
    <property type="entry name" value="Acyl_CoA_acyltransferase"/>
</dbReference>
<reference evidence="4" key="1">
    <citation type="submission" date="2020-12" db="EMBL/GenBank/DDBJ databases">
        <title>Sedimentitalea sp. nov., isolated from sand in Incheon.</title>
        <authorList>
            <person name="Kim W."/>
        </authorList>
    </citation>
    <scope>NUCLEOTIDE SEQUENCE</scope>
    <source>
        <strain evidence="4">CAU 1593</strain>
    </source>
</reference>
<dbReference type="InterPro" id="IPR000182">
    <property type="entry name" value="GNAT_dom"/>
</dbReference>
<comment type="caution">
    <text evidence="4">The sequence shown here is derived from an EMBL/GenBank/DDBJ whole genome shotgun (WGS) entry which is preliminary data.</text>
</comment>
<dbReference type="Proteomes" id="UP000619079">
    <property type="component" value="Unassembled WGS sequence"/>
</dbReference>
<gene>
    <name evidence="4" type="ORF">JF290_05255</name>
</gene>
<dbReference type="Gene3D" id="3.40.630.30">
    <property type="match status" value="1"/>
</dbReference>
<evidence type="ECO:0000256" key="2">
    <source>
        <dbReference type="ARBA" id="ARBA00023315"/>
    </source>
</evidence>
<proteinExistence type="predicted"/>
<dbReference type="AlphaFoldDB" id="A0A8J7IJS6"/>
<evidence type="ECO:0000313" key="5">
    <source>
        <dbReference type="Proteomes" id="UP000619079"/>
    </source>
</evidence>
<evidence type="ECO:0000313" key="4">
    <source>
        <dbReference type="EMBL" id="MBJ6370923.1"/>
    </source>
</evidence>
<feature type="domain" description="N-acetyltransferase" evidence="3">
    <location>
        <begin position="1"/>
        <end position="100"/>
    </location>
</feature>
<protein>
    <submittedName>
        <fullName evidence="4">GNAT family N-acetyltransferase</fullName>
    </submittedName>
</protein>
<evidence type="ECO:0000256" key="1">
    <source>
        <dbReference type="ARBA" id="ARBA00022679"/>
    </source>
</evidence>
<evidence type="ECO:0000259" key="3">
    <source>
        <dbReference type="PROSITE" id="PS51186"/>
    </source>
</evidence>
<dbReference type="PANTHER" id="PTHR43420">
    <property type="entry name" value="ACETYLTRANSFERASE"/>
    <property type="match status" value="1"/>
</dbReference>
<keyword evidence="1" id="KW-0808">Transferase</keyword>
<dbReference type="CDD" id="cd04301">
    <property type="entry name" value="NAT_SF"/>
    <property type="match status" value="1"/>
</dbReference>
<keyword evidence="5" id="KW-1185">Reference proteome</keyword>
<keyword evidence="2" id="KW-0012">Acyltransferase</keyword>
<name>A0A8J7IJS6_9RHOB</name>
<accession>A0A8J7IJS6</accession>
<sequence length="101" mass="11228">MIDRGWVTVAEADGRVQGFVARDGAEICALYLAPHAQGRGLGRMLLEATKRHADRLHLRSLTGNLRARRLYTRAGFRPIAPETCAESAQNIHYVWTREAAA</sequence>
<dbReference type="Pfam" id="PF13508">
    <property type="entry name" value="Acetyltransf_7"/>
    <property type="match status" value="1"/>
</dbReference>
<dbReference type="InterPro" id="IPR050680">
    <property type="entry name" value="YpeA/RimI_acetyltransf"/>
</dbReference>
<dbReference type="SUPFAM" id="SSF55729">
    <property type="entry name" value="Acyl-CoA N-acyltransferases (Nat)"/>
    <property type="match status" value="1"/>
</dbReference>
<dbReference type="EMBL" id="JAELVR010000003">
    <property type="protein sequence ID" value="MBJ6370923.1"/>
    <property type="molecule type" value="Genomic_DNA"/>
</dbReference>
<organism evidence="4 5">
    <name type="scientific">Sedimentitalea arenosa</name>
    <dbReference type="NCBI Taxonomy" id="2798803"/>
    <lineage>
        <taxon>Bacteria</taxon>
        <taxon>Pseudomonadati</taxon>
        <taxon>Pseudomonadota</taxon>
        <taxon>Alphaproteobacteria</taxon>
        <taxon>Rhodobacterales</taxon>
        <taxon>Paracoccaceae</taxon>
        <taxon>Sedimentitalea</taxon>
    </lineage>
</organism>
<dbReference type="GO" id="GO:0016747">
    <property type="term" value="F:acyltransferase activity, transferring groups other than amino-acyl groups"/>
    <property type="evidence" value="ECO:0007669"/>
    <property type="project" value="InterPro"/>
</dbReference>